<accession>A0A1R3K185</accession>
<name>A0A1R3K185_COCAP</name>
<dbReference type="Proteomes" id="UP000188268">
    <property type="component" value="Unassembled WGS sequence"/>
</dbReference>
<comment type="caution">
    <text evidence="1">The sequence shown here is derived from an EMBL/GenBank/DDBJ whole genome shotgun (WGS) entry which is preliminary data.</text>
</comment>
<reference evidence="1 2" key="1">
    <citation type="submission" date="2013-09" db="EMBL/GenBank/DDBJ databases">
        <title>Corchorus capsularis genome sequencing.</title>
        <authorList>
            <person name="Alam M."/>
            <person name="Haque M.S."/>
            <person name="Islam M.S."/>
            <person name="Emdad E.M."/>
            <person name="Islam M.M."/>
            <person name="Ahmed B."/>
            <person name="Halim A."/>
            <person name="Hossen Q.M.M."/>
            <person name="Hossain M.Z."/>
            <person name="Ahmed R."/>
            <person name="Khan M.M."/>
            <person name="Islam R."/>
            <person name="Rashid M.M."/>
            <person name="Khan S.A."/>
            <person name="Rahman M.S."/>
            <person name="Alam M."/>
        </authorList>
    </citation>
    <scope>NUCLEOTIDE SEQUENCE [LARGE SCALE GENOMIC DNA]</scope>
    <source>
        <strain evidence="2">cv. CVL-1</strain>
        <tissue evidence="1">Whole seedling</tissue>
    </source>
</reference>
<organism evidence="1 2">
    <name type="scientific">Corchorus capsularis</name>
    <name type="common">Jute</name>
    <dbReference type="NCBI Taxonomy" id="210143"/>
    <lineage>
        <taxon>Eukaryota</taxon>
        <taxon>Viridiplantae</taxon>
        <taxon>Streptophyta</taxon>
        <taxon>Embryophyta</taxon>
        <taxon>Tracheophyta</taxon>
        <taxon>Spermatophyta</taxon>
        <taxon>Magnoliopsida</taxon>
        <taxon>eudicotyledons</taxon>
        <taxon>Gunneridae</taxon>
        <taxon>Pentapetalae</taxon>
        <taxon>rosids</taxon>
        <taxon>malvids</taxon>
        <taxon>Malvales</taxon>
        <taxon>Malvaceae</taxon>
        <taxon>Grewioideae</taxon>
        <taxon>Apeibeae</taxon>
        <taxon>Corchorus</taxon>
    </lineage>
</organism>
<dbReference type="AlphaFoldDB" id="A0A1R3K185"/>
<evidence type="ECO:0000313" key="2">
    <source>
        <dbReference type="Proteomes" id="UP000188268"/>
    </source>
</evidence>
<proteinExistence type="predicted"/>
<gene>
    <name evidence="1" type="ORF">CCACVL1_03284</name>
</gene>
<keyword evidence="2" id="KW-1185">Reference proteome</keyword>
<sequence length="93" mass="10558">MDGGRHVGKNECALGPIESAIAGAPSDRPPFVVRIPLLCRLRSRQIEIQTRSNRLSIRKFSTFFGRLKTNLDEKRGFGLIRDLRPLQVFFFGD</sequence>
<protein>
    <submittedName>
        <fullName evidence="1">Uncharacterized protein</fullName>
    </submittedName>
</protein>
<dbReference type="EMBL" id="AWWV01006586">
    <property type="protein sequence ID" value="OMP00836.1"/>
    <property type="molecule type" value="Genomic_DNA"/>
</dbReference>
<evidence type="ECO:0000313" key="1">
    <source>
        <dbReference type="EMBL" id="OMP00836.1"/>
    </source>
</evidence>
<dbReference type="Gramene" id="OMP00836">
    <property type="protein sequence ID" value="OMP00836"/>
    <property type="gene ID" value="CCACVL1_03284"/>
</dbReference>